<sequence length="120" mass="13654">MSENPKQMLSQQEVSDETTTPSVNKTTTKSGTSTVSTGKRVTKKISNKKKRKNVCYMDNCSNASLKFIGDCNFCHGHYCSKHRIMENHKCTGLNTCKEQMHKRNADKLDREQTIIPKIQI</sequence>
<dbReference type="OrthoDB" id="428577at2759"/>
<keyword evidence="2 4" id="KW-0863">Zinc-finger</keyword>
<keyword evidence="3" id="KW-0862">Zinc</keyword>
<keyword evidence="8" id="KW-1185">Reference proteome</keyword>
<feature type="domain" description="AN1-type" evidence="6">
    <location>
        <begin position="49"/>
        <end position="98"/>
    </location>
</feature>
<evidence type="ECO:0000313" key="7">
    <source>
        <dbReference type="EMBL" id="KAG0671862.1"/>
    </source>
</evidence>
<dbReference type="FunFam" id="4.10.1110.10:FF:000008">
    <property type="entry name" value="YOR052C-like protein"/>
    <property type="match status" value="1"/>
</dbReference>
<feature type="region of interest" description="Disordered" evidence="5">
    <location>
        <begin position="1"/>
        <end position="47"/>
    </location>
</feature>
<evidence type="ECO:0000313" key="8">
    <source>
        <dbReference type="Proteomes" id="UP000750334"/>
    </source>
</evidence>
<dbReference type="SMART" id="SM00154">
    <property type="entry name" value="ZnF_AN1"/>
    <property type="match status" value="1"/>
</dbReference>
<proteinExistence type="predicted"/>
<dbReference type="GO" id="GO:0008270">
    <property type="term" value="F:zinc ion binding"/>
    <property type="evidence" value="ECO:0007669"/>
    <property type="project" value="UniProtKB-KW"/>
</dbReference>
<reference evidence="7 8" key="1">
    <citation type="submission" date="2020-11" db="EMBL/GenBank/DDBJ databases">
        <title>Kefir isolates.</title>
        <authorList>
            <person name="Marcisauskas S."/>
            <person name="Kim Y."/>
            <person name="Blasche S."/>
        </authorList>
    </citation>
    <scope>NUCLEOTIDE SEQUENCE [LARGE SCALE GENOMIC DNA]</scope>
    <source>
        <strain evidence="7 8">OG2</strain>
    </source>
</reference>
<dbReference type="Pfam" id="PF01428">
    <property type="entry name" value="zf-AN1"/>
    <property type="match status" value="1"/>
</dbReference>
<evidence type="ECO:0000256" key="3">
    <source>
        <dbReference type="ARBA" id="ARBA00022833"/>
    </source>
</evidence>
<name>A0A9P6WF75_MAUEX</name>
<dbReference type="SUPFAM" id="SSF118310">
    <property type="entry name" value="AN1-like Zinc finger"/>
    <property type="match status" value="1"/>
</dbReference>
<evidence type="ECO:0000256" key="1">
    <source>
        <dbReference type="ARBA" id="ARBA00022723"/>
    </source>
</evidence>
<protein>
    <recommendedName>
        <fullName evidence="6">AN1-type domain-containing protein</fullName>
    </recommendedName>
</protein>
<evidence type="ECO:0000259" key="6">
    <source>
        <dbReference type="PROSITE" id="PS51039"/>
    </source>
</evidence>
<dbReference type="InterPro" id="IPR035896">
    <property type="entry name" value="AN1-like_Znf"/>
</dbReference>
<evidence type="ECO:0000256" key="4">
    <source>
        <dbReference type="PROSITE-ProRule" id="PRU00449"/>
    </source>
</evidence>
<organism evidence="7 8">
    <name type="scientific">Maudiozyma exigua</name>
    <name type="common">Yeast</name>
    <name type="synonym">Kazachstania exigua</name>
    <dbReference type="NCBI Taxonomy" id="34358"/>
    <lineage>
        <taxon>Eukaryota</taxon>
        <taxon>Fungi</taxon>
        <taxon>Dikarya</taxon>
        <taxon>Ascomycota</taxon>
        <taxon>Saccharomycotina</taxon>
        <taxon>Saccharomycetes</taxon>
        <taxon>Saccharomycetales</taxon>
        <taxon>Saccharomycetaceae</taxon>
        <taxon>Maudiozyma</taxon>
    </lineage>
</organism>
<dbReference type="AlphaFoldDB" id="A0A9P6WF75"/>
<evidence type="ECO:0000256" key="2">
    <source>
        <dbReference type="ARBA" id="ARBA00022771"/>
    </source>
</evidence>
<keyword evidence="1" id="KW-0479">Metal-binding</keyword>
<evidence type="ECO:0000256" key="5">
    <source>
        <dbReference type="SAM" id="MobiDB-lite"/>
    </source>
</evidence>
<feature type="compositionally biased region" description="Low complexity" evidence="5">
    <location>
        <begin position="18"/>
        <end position="39"/>
    </location>
</feature>
<comment type="caution">
    <text evidence="7">The sequence shown here is derived from an EMBL/GenBank/DDBJ whole genome shotgun (WGS) entry which is preliminary data.</text>
</comment>
<dbReference type="PROSITE" id="PS51039">
    <property type="entry name" value="ZF_AN1"/>
    <property type="match status" value="1"/>
</dbReference>
<gene>
    <name evidence="7" type="ORF">C6P45_004737</name>
</gene>
<dbReference type="EMBL" id="PUHR01000007">
    <property type="protein sequence ID" value="KAG0671862.1"/>
    <property type="molecule type" value="Genomic_DNA"/>
</dbReference>
<accession>A0A9P6WF75</accession>
<dbReference type="Gene3D" id="4.10.1110.10">
    <property type="entry name" value="AN1-like Zinc finger"/>
    <property type="match status" value="1"/>
</dbReference>
<dbReference type="Proteomes" id="UP000750334">
    <property type="component" value="Unassembled WGS sequence"/>
</dbReference>
<feature type="compositionally biased region" description="Polar residues" evidence="5">
    <location>
        <begin position="1"/>
        <end position="13"/>
    </location>
</feature>
<dbReference type="InterPro" id="IPR000058">
    <property type="entry name" value="Znf_AN1"/>
</dbReference>